<feature type="compositionally biased region" description="Basic and acidic residues" evidence="1">
    <location>
        <begin position="14"/>
        <end position="26"/>
    </location>
</feature>
<evidence type="ECO:0000256" key="1">
    <source>
        <dbReference type="SAM" id="MobiDB-lite"/>
    </source>
</evidence>
<evidence type="ECO:0000313" key="3">
    <source>
        <dbReference type="Proteomes" id="UP000620104"/>
    </source>
</evidence>
<evidence type="ECO:0000313" key="2">
    <source>
        <dbReference type="EMBL" id="GHJ88135.1"/>
    </source>
</evidence>
<comment type="caution">
    <text evidence="2">The sequence shown here is derived from an EMBL/GenBank/DDBJ whole genome shotgun (WGS) entry which is preliminary data.</text>
</comment>
<feature type="region of interest" description="Disordered" evidence="1">
    <location>
        <begin position="1"/>
        <end position="26"/>
    </location>
</feature>
<gene>
    <name evidence="2" type="ORF">NliqN6_4537</name>
</gene>
<dbReference type="AlphaFoldDB" id="A0A8H3YFW0"/>
<name>A0A8H3YFW0_9TREE</name>
<sequence length="355" mass="39660">MLKLSHILPPGDPSTDKPEPHTPTEETCPRAIIGAVPAGSALHLAIAYQLQDRLQHQLDAQGEFGVDDLTIPECATSAPTHAENGGRSTLILASPRSRWHESLMEENDVWLRDHGGRLDVADALRKVEVRYCSESKDARVLNALLHVAEIPESNDASCLREIPGLIIAWDLFGLFVADETVQASTEEDHGETAEGKDISLIESETVIQEYLSLLASLRQACEQISIQSESATPTLIILEPHLSSCTEIRIAQPMTSLTIRPVDRKNQRYMKILRGLEWILAPGYADHEKRRTVLEITKTDEEDDDIEGRSSPNYERYTISSGAQCIAAFERREEDRASGRPWLDKVASHYEWIRP</sequence>
<dbReference type="OrthoDB" id="2564491at2759"/>
<reference evidence="2" key="1">
    <citation type="submission" date="2020-07" db="EMBL/GenBank/DDBJ databases">
        <title>Draft Genome Sequence of a Deep-Sea Yeast, Naganishia (Cryptococcus) liquefaciens strain N6.</title>
        <authorList>
            <person name="Han Y.W."/>
            <person name="Kajitani R."/>
            <person name="Morimoto H."/>
            <person name="Parhat M."/>
            <person name="Tsubouchi H."/>
            <person name="Bakenova O."/>
            <person name="Ogata M."/>
            <person name="Argunhan B."/>
            <person name="Aoki R."/>
            <person name="Kajiwara S."/>
            <person name="Itoh T."/>
            <person name="Iwasaki H."/>
        </authorList>
    </citation>
    <scope>NUCLEOTIDE SEQUENCE</scope>
    <source>
        <strain evidence="2">N6</strain>
    </source>
</reference>
<protein>
    <submittedName>
        <fullName evidence="2">Uncharacterized protein</fullName>
    </submittedName>
</protein>
<dbReference type="EMBL" id="BLZA01000028">
    <property type="protein sequence ID" value="GHJ88135.1"/>
    <property type="molecule type" value="Genomic_DNA"/>
</dbReference>
<proteinExistence type="predicted"/>
<accession>A0A8H3YFW0</accession>
<dbReference type="Proteomes" id="UP000620104">
    <property type="component" value="Unassembled WGS sequence"/>
</dbReference>
<keyword evidence="3" id="KW-1185">Reference proteome</keyword>
<organism evidence="2 3">
    <name type="scientific">Naganishia liquefaciens</name>
    <dbReference type="NCBI Taxonomy" id="104408"/>
    <lineage>
        <taxon>Eukaryota</taxon>
        <taxon>Fungi</taxon>
        <taxon>Dikarya</taxon>
        <taxon>Basidiomycota</taxon>
        <taxon>Agaricomycotina</taxon>
        <taxon>Tremellomycetes</taxon>
        <taxon>Filobasidiales</taxon>
        <taxon>Filobasidiaceae</taxon>
        <taxon>Naganishia</taxon>
    </lineage>
</organism>